<keyword evidence="1" id="KW-0501">Molybdenum cofactor biosynthesis</keyword>
<dbReference type="Pfam" id="PF00994">
    <property type="entry name" value="MoCF_biosynth"/>
    <property type="match status" value="1"/>
</dbReference>
<name>A0AAD5NZA6_ACENE</name>
<dbReference type="GO" id="GO:0061598">
    <property type="term" value="F:molybdopterin adenylyltransferase activity"/>
    <property type="evidence" value="ECO:0007669"/>
    <property type="project" value="UniProtKB-UniRule"/>
</dbReference>
<evidence type="ECO:0000259" key="2">
    <source>
        <dbReference type="SMART" id="SM00852"/>
    </source>
</evidence>
<comment type="catalytic activity">
    <reaction evidence="1">
        <text>molybdopterin + ATP + H(+) = adenylyl-molybdopterin + diphosphate</text>
        <dbReference type="Rhea" id="RHEA:31331"/>
        <dbReference type="ChEBI" id="CHEBI:15378"/>
        <dbReference type="ChEBI" id="CHEBI:30616"/>
        <dbReference type="ChEBI" id="CHEBI:33019"/>
        <dbReference type="ChEBI" id="CHEBI:58698"/>
        <dbReference type="ChEBI" id="CHEBI:62727"/>
    </reaction>
</comment>
<dbReference type="SMART" id="SM00852">
    <property type="entry name" value="MoCF_biosynth"/>
    <property type="match status" value="1"/>
</dbReference>
<reference evidence="3" key="1">
    <citation type="journal article" date="2022" name="Plant J.">
        <title>Strategies of tolerance reflected in two North American maple genomes.</title>
        <authorList>
            <person name="McEvoy S.L."/>
            <person name="Sezen U.U."/>
            <person name="Trouern-Trend A."/>
            <person name="McMahon S.M."/>
            <person name="Schaberg P.G."/>
            <person name="Yang J."/>
            <person name="Wegrzyn J.L."/>
            <person name="Swenson N.G."/>
        </authorList>
    </citation>
    <scope>NUCLEOTIDE SEQUENCE</scope>
    <source>
        <strain evidence="3">91603</strain>
    </source>
</reference>
<keyword evidence="1" id="KW-0479">Metal-binding</keyword>
<comment type="pathway">
    <text evidence="1">Cofactor biosynthesis; molybdopterin biosynthesis.</text>
</comment>
<evidence type="ECO:0000313" key="3">
    <source>
        <dbReference type="EMBL" id="KAI9194185.1"/>
    </source>
</evidence>
<accession>A0AAD5NZA6</accession>
<dbReference type="GO" id="GO:0005829">
    <property type="term" value="C:cytosol"/>
    <property type="evidence" value="ECO:0007669"/>
    <property type="project" value="TreeGrafter"/>
</dbReference>
<dbReference type="Gene3D" id="3.40.980.10">
    <property type="entry name" value="MoaB/Mog-like domain"/>
    <property type="match status" value="2"/>
</dbReference>
<dbReference type="PANTHER" id="PTHR10192">
    <property type="entry name" value="MOLYBDOPTERIN BIOSYNTHESIS PROTEIN"/>
    <property type="match status" value="1"/>
</dbReference>
<organism evidence="3 4">
    <name type="scientific">Acer negundo</name>
    <name type="common">Box elder</name>
    <dbReference type="NCBI Taxonomy" id="4023"/>
    <lineage>
        <taxon>Eukaryota</taxon>
        <taxon>Viridiplantae</taxon>
        <taxon>Streptophyta</taxon>
        <taxon>Embryophyta</taxon>
        <taxon>Tracheophyta</taxon>
        <taxon>Spermatophyta</taxon>
        <taxon>Magnoliopsida</taxon>
        <taxon>eudicotyledons</taxon>
        <taxon>Gunneridae</taxon>
        <taxon>Pentapetalae</taxon>
        <taxon>rosids</taxon>
        <taxon>malvids</taxon>
        <taxon>Sapindales</taxon>
        <taxon>Sapindaceae</taxon>
        <taxon>Hippocastanoideae</taxon>
        <taxon>Acereae</taxon>
        <taxon>Acer</taxon>
    </lineage>
</organism>
<dbReference type="EMBL" id="JAJSOW010000003">
    <property type="protein sequence ID" value="KAI9194185.1"/>
    <property type="molecule type" value="Genomic_DNA"/>
</dbReference>
<comment type="caution">
    <text evidence="3">The sequence shown here is derived from an EMBL/GenBank/DDBJ whole genome shotgun (WGS) entry which is preliminary data.</text>
</comment>
<dbReference type="PANTHER" id="PTHR10192:SF5">
    <property type="entry name" value="GEPHYRIN"/>
    <property type="match status" value="1"/>
</dbReference>
<dbReference type="EC" id="2.7.7.75" evidence="1"/>
<dbReference type="AlphaFoldDB" id="A0AAD5NZA6"/>
<dbReference type="InterPro" id="IPR001453">
    <property type="entry name" value="MoaB/Mog_dom"/>
</dbReference>
<dbReference type="GO" id="GO:0005524">
    <property type="term" value="F:ATP binding"/>
    <property type="evidence" value="ECO:0007669"/>
    <property type="project" value="UniProtKB-UniRule"/>
</dbReference>
<dbReference type="Proteomes" id="UP001064489">
    <property type="component" value="Chromosome 1"/>
</dbReference>
<dbReference type="InterPro" id="IPR036425">
    <property type="entry name" value="MoaB/Mog-like_dom_sf"/>
</dbReference>
<evidence type="ECO:0000256" key="1">
    <source>
        <dbReference type="RuleBase" id="RU365090"/>
    </source>
</evidence>
<sequence>MPQNLCDSLLQNLSSSSLEFPKIVVSSLNVSVEKNKLIQDTNLPLQVYSRRRNLTVQPMQFMKSALDLGTENNTNAEIIFDPEIYDGGAAPECKNEIDLPIAIGKGVYRTPTVAVLSKGDELEDPTTRSLSRGKVLYFLQRLGACFQTRGLLQDLFEPIPLFSSNGLTKSLSPMETPPKVRRISIPAENVLFKIFSSSSSSSLAIPRSRTLQCCCRAMILAAALQQHCKVLDLGIARDDEEELEKILNNTFSAGIDILLTFGGVSMGDKDFVKPLLEKSGTVYFDKVCMKPGKPLTFVEINSRPAENKTVNKILAFGLPGNPSPLLSVMASNLQGSRPKEVTADVSQDTEFKVAVLTVSDAVASVAGPDRSGPRTVSVNNSSSEKLGGARVVAADVVLDDVTKIRDVLQRWCDVDKMNLNPW</sequence>
<dbReference type="GO" id="GO:0061599">
    <property type="term" value="F:molybdopterin molybdotransferase activity"/>
    <property type="evidence" value="ECO:0007669"/>
    <property type="project" value="UniProtKB-UniRule"/>
</dbReference>
<comment type="function">
    <text evidence="1">Catalyzes two steps in the biosynthesis of the molybdenum cofactor. In the first step, molybdopterin is adenylated. Subsequently, molybdate is inserted into adenylated molybdopterin and AMP is released.</text>
</comment>
<gene>
    <name evidence="3" type="ORF">LWI28_003800</name>
</gene>
<comment type="catalytic activity">
    <reaction evidence="1">
        <text>adenylyl-molybdopterin + molybdate = Mo-molybdopterin + AMP + H(+)</text>
        <dbReference type="Rhea" id="RHEA:35047"/>
        <dbReference type="ChEBI" id="CHEBI:15378"/>
        <dbReference type="ChEBI" id="CHEBI:36264"/>
        <dbReference type="ChEBI" id="CHEBI:62727"/>
        <dbReference type="ChEBI" id="CHEBI:71302"/>
        <dbReference type="ChEBI" id="CHEBI:456215"/>
    </reaction>
</comment>
<dbReference type="EC" id="2.10.1.1" evidence="1"/>
<proteinExistence type="inferred from homology"/>
<keyword evidence="4" id="KW-1185">Reference proteome</keyword>
<feature type="domain" description="MoaB/Mog" evidence="2">
    <location>
        <begin position="193"/>
        <end position="340"/>
    </location>
</feature>
<keyword evidence="1" id="KW-0500">Molybdenum</keyword>
<reference evidence="3" key="2">
    <citation type="submission" date="2023-02" db="EMBL/GenBank/DDBJ databases">
        <authorList>
            <person name="Swenson N.G."/>
            <person name="Wegrzyn J.L."/>
            <person name="Mcevoy S.L."/>
        </authorList>
    </citation>
    <scope>NUCLEOTIDE SEQUENCE</scope>
    <source>
        <strain evidence="3">91603</strain>
        <tissue evidence="3">Leaf</tissue>
    </source>
</reference>
<comment type="similarity">
    <text evidence="1">Belongs to the MoeA family.</text>
</comment>
<evidence type="ECO:0000313" key="4">
    <source>
        <dbReference type="Proteomes" id="UP001064489"/>
    </source>
</evidence>
<dbReference type="SUPFAM" id="SSF53218">
    <property type="entry name" value="Molybdenum cofactor biosynthesis proteins"/>
    <property type="match status" value="1"/>
</dbReference>
<dbReference type="InterPro" id="IPR038987">
    <property type="entry name" value="MoeA-like"/>
</dbReference>
<dbReference type="GO" id="GO:0046872">
    <property type="term" value="F:metal ion binding"/>
    <property type="evidence" value="ECO:0007669"/>
    <property type="project" value="UniProtKB-UniRule"/>
</dbReference>
<keyword evidence="1" id="KW-0808">Transferase</keyword>
<dbReference type="GO" id="GO:0006777">
    <property type="term" value="P:Mo-molybdopterin cofactor biosynthetic process"/>
    <property type="evidence" value="ECO:0007669"/>
    <property type="project" value="UniProtKB-UniRule"/>
</dbReference>
<protein>
    <recommendedName>
        <fullName evidence="1">Molybdopterin biosynthesis protein CNX1</fullName>
    </recommendedName>
    <alternativeName>
        <fullName evidence="1">Molybdenum cofactor biosynthesis enzyme CNX1</fullName>
    </alternativeName>
    <domain>
        <recommendedName>
            <fullName evidence="1">Molybdopterin molybdenumtransferase</fullName>
            <shortName evidence="1">MPT Mo-transferase</shortName>
            <ecNumber evidence="1">2.10.1.1</ecNumber>
        </recommendedName>
        <alternativeName>
            <fullName evidence="1">Domain E</fullName>
        </alternativeName>
    </domain>
    <domain>
        <recommendedName>
            <fullName evidence="1">Molybdopterin adenylyltransferase</fullName>
            <shortName evidence="1">MPT adenylyltransferase</shortName>
            <ecNumber evidence="1">2.7.7.75</ecNumber>
        </recommendedName>
        <alternativeName>
            <fullName evidence="1">Domain G</fullName>
        </alternativeName>
    </domain>
</protein>
<comment type="cofactor">
    <cofactor evidence="1">
        <name>Mg(2+)</name>
        <dbReference type="ChEBI" id="CHEBI:18420"/>
    </cofactor>
</comment>
<keyword evidence="1" id="KW-0460">Magnesium</keyword>